<evidence type="ECO:0000256" key="2">
    <source>
        <dbReference type="SAM" id="MobiDB-lite"/>
    </source>
</evidence>
<dbReference type="SMART" id="SM00066">
    <property type="entry name" value="GAL4"/>
    <property type="match status" value="1"/>
</dbReference>
<dbReference type="InterPro" id="IPR036864">
    <property type="entry name" value="Zn2-C6_fun-type_DNA-bd_sf"/>
</dbReference>
<feature type="compositionally biased region" description="Pro residues" evidence="2">
    <location>
        <begin position="190"/>
        <end position="200"/>
    </location>
</feature>
<evidence type="ECO:0000259" key="3">
    <source>
        <dbReference type="PROSITE" id="PS50048"/>
    </source>
</evidence>
<dbReference type="PROSITE" id="PS50048">
    <property type="entry name" value="ZN2_CY6_FUNGAL_2"/>
    <property type="match status" value="1"/>
</dbReference>
<dbReference type="InterPro" id="IPR001138">
    <property type="entry name" value="Zn2Cys6_DnaBD"/>
</dbReference>
<dbReference type="SUPFAM" id="SSF57701">
    <property type="entry name" value="Zn2/Cys6 DNA-binding domain"/>
    <property type="match status" value="1"/>
</dbReference>
<accession>A0ABR4PL06</accession>
<feature type="compositionally biased region" description="Gly residues" evidence="2">
    <location>
        <begin position="18"/>
        <end position="34"/>
    </location>
</feature>
<sequence length="1143" mass="126880">MMDIGPPDSKRPRIDSGSGSGSGSGPGPGPGSGAPSGPWSNSPRSRQSIQLPHPGHPPPFDRPPYSRPDSQPHTPHTAHPSPHVQDDRRHHEPPDYPAVQHRDPHPRHLSGPAHPYHPPPYAVSREASMKRDPSDENLPLQQHQQQHHHRPPSTGIGPEHNQHPDDHRRYVMSGYEPMGPGHGPYRTATYPPPPQTPAPQTPMASQPYEAMPMYGHAPPTPRDAYNPGPPPYAGNNANPNKRKPQRAAQACDSCRSLKAKCDEMKPCTSCREKGIPCHFREPPPKQQDKTQEVLLDAIQSMSSQFGDFVKKQEERQEKLESEVREMRQWFTNMGQSITKPSNGSVLLKKEDTREEPSFSGMPVQPLLQSQPQPEAPSVRAKSPNPSTPAAETMQPLDNSEGEDDQGDPVPPGPPAMPINHTTGAARLLLVGPIHEMTRTVKIFKGNNTRTDTFPLLYEEKRGLLRLYGRGEGLDLARGYDNDPMTDHNVEQTPSDVHSEASSPATEEWGQVGGLTPPNDVSVARGEINANGMPDFRRETVIELVDVYMTSLNRMHPLITERSKNYLVNSFLKSIAASQPQHRQLHVVNHQGSTPDSPGSKRKRSRDGSQEYAEPSYFYRDTLKPGHPPRTISTAMVLAMLALGAICKHKEKIRDVCLDREDAARRNSPLLKNGSHPMSPLQGSPTMSVQSPDLPSPQDAGGDRLHPPHSRRTSMDGVTSAGVGGISGNRPKNLDLIPGLQYFAMATDIIGNQLSGNTLQHVHTNILASLYHGQLGRVIESWGFLCNASRALRVIIRKRLGRWEKLMAKDLGEREPVPAKDNPDLFAFWTLLQLESDILAELPLEQTGILRYEAKVPWPNMVQAEKDGFSRFVLDSYSAQLFLRKHLNQLHTMFYSPESDTIPDPQIHRNQIPKNIDIMAETLEGWRNTVPEPFRWREGDPPSDNILVARLRAKYYGARVITYRYFVLKILENSAEMSSHQGEKITQEFRSEVEVPDINKNATNMSQISATVLNYAKNCIEALIESTVAFDRAVDDITKDRLIVTNIWGTAHAQWGNVLTLQAVYRNTVLKKLVNKDRLSSLLKRTLKFLSVASQPSSALQMDIIILNHAGEMNGLISRSKAEFLGGGSFSSSNSGGDVIMTGH</sequence>
<feature type="compositionally biased region" description="Low complexity" evidence="2">
    <location>
        <begin position="67"/>
        <end position="83"/>
    </location>
</feature>
<keyword evidence="5" id="KW-1185">Reference proteome</keyword>
<feature type="region of interest" description="Disordered" evidence="2">
    <location>
        <begin position="491"/>
        <end position="519"/>
    </location>
</feature>
<dbReference type="PROSITE" id="PS00463">
    <property type="entry name" value="ZN2_CY6_FUNGAL_1"/>
    <property type="match status" value="1"/>
</dbReference>
<dbReference type="InterPro" id="IPR053181">
    <property type="entry name" value="EcdB-like_regulator"/>
</dbReference>
<dbReference type="CDD" id="cd00067">
    <property type="entry name" value="GAL4"/>
    <property type="match status" value="1"/>
</dbReference>
<dbReference type="PANTHER" id="PTHR47785">
    <property type="entry name" value="ZN(II)2CYS6 TRANSCRIPTION FACTOR (EUROFUNG)-RELATED-RELATED"/>
    <property type="match status" value="1"/>
</dbReference>
<evidence type="ECO:0000256" key="1">
    <source>
        <dbReference type="ARBA" id="ARBA00023242"/>
    </source>
</evidence>
<feature type="compositionally biased region" description="Polar residues" evidence="2">
    <location>
        <begin position="331"/>
        <end position="344"/>
    </location>
</feature>
<feature type="compositionally biased region" description="Pro residues" evidence="2">
    <location>
        <begin position="54"/>
        <end position="66"/>
    </location>
</feature>
<feature type="domain" description="Zn(2)-C6 fungal-type" evidence="3">
    <location>
        <begin position="250"/>
        <end position="279"/>
    </location>
</feature>
<evidence type="ECO:0000313" key="5">
    <source>
        <dbReference type="Proteomes" id="UP001629113"/>
    </source>
</evidence>
<dbReference type="EMBL" id="JBFCZG010000003">
    <property type="protein sequence ID" value="KAL3424024.1"/>
    <property type="molecule type" value="Genomic_DNA"/>
</dbReference>
<feature type="compositionally biased region" description="Basic and acidic residues" evidence="2">
    <location>
        <begin position="160"/>
        <end position="169"/>
    </location>
</feature>
<proteinExistence type="predicted"/>
<feature type="compositionally biased region" description="Polar residues" evidence="2">
    <location>
        <begin position="680"/>
        <end position="692"/>
    </location>
</feature>
<dbReference type="CDD" id="cd12148">
    <property type="entry name" value="fungal_TF_MHR"/>
    <property type="match status" value="1"/>
</dbReference>
<organism evidence="4 5">
    <name type="scientific">Phlyctema vagabunda</name>
    <dbReference type="NCBI Taxonomy" id="108571"/>
    <lineage>
        <taxon>Eukaryota</taxon>
        <taxon>Fungi</taxon>
        <taxon>Dikarya</taxon>
        <taxon>Ascomycota</taxon>
        <taxon>Pezizomycotina</taxon>
        <taxon>Leotiomycetes</taxon>
        <taxon>Helotiales</taxon>
        <taxon>Dermateaceae</taxon>
        <taxon>Phlyctema</taxon>
    </lineage>
</organism>
<gene>
    <name evidence="4" type="ORF">PVAG01_03305</name>
</gene>
<feature type="compositionally biased region" description="Basic and acidic residues" evidence="2">
    <location>
        <begin position="347"/>
        <end position="356"/>
    </location>
</feature>
<feature type="compositionally biased region" description="Polar residues" evidence="2">
    <location>
        <begin position="491"/>
        <end position="504"/>
    </location>
</feature>
<comment type="caution">
    <text evidence="4">The sequence shown here is derived from an EMBL/GenBank/DDBJ whole genome shotgun (WGS) entry which is preliminary data.</text>
</comment>
<dbReference type="Pfam" id="PF00172">
    <property type="entry name" value="Zn_clus"/>
    <property type="match status" value="1"/>
</dbReference>
<keyword evidence="1" id="KW-0539">Nucleus</keyword>
<feature type="region of interest" description="Disordered" evidence="2">
    <location>
        <begin position="331"/>
        <end position="420"/>
    </location>
</feature>
<feature type="compositionally biased region" description="Low complexity" evidence="2">
    <location>
        <begin position="362"/>
        <end position="372"/>
    </location>
</feature>
<name>A0ABR4PL06_9HELO</name>
<feature type="region of interest" description="Disordered" evidence="2">
    <location>
        <begin position="588"/>
        <end position="625"/>
    </location>
</feature>
<protein>
    <recommendedName>
        <fullName evidence="3">Zn(2)-C6 fungal-type domain-containing protein</fullName>
    </recommendedName>
</protein>
<feature type="region of interest" description="Disordered" evidence="2">
    <location>
        <begin position="666"/>
        <end position="724"/>
    </location>
</feature>
<evidence type="ECO:0000313" key="4">
    <source>
        <dbReference type="EMBL" id="KAL3424024.1"/>
    </source>
</evidence>
<dbReference type="PANTHER" id="PTHR47785:SF4">
    <property type="entry name" value="ZN(II)2CYS6 TRANSCRIPTION FACTOR (EUROFUNG)"/>
    <property type="match status" value="1"/>
</dbReference>
<dbReference type="Proteomes" id="UP001629113">
    <property type="component" value="Unassembled WGS sequence"/>
</dbReference>
<reference evidence="4 5" key="1">
    <citation type="submission" date="2024-06" db="EMBL/GenBank/DDBJ databases">
        <title>Complete genome of Phlyctema vagabunda strain 19-DSS-EL-015.</title>
        <authorList>
            <person name="Fiorenzani C."/>
        </authorList>
    </citation>
    <scope>NUCLEOTIDE SEQUENCE [LARGE SCALE GENOMIC DNA]</scope>
    <source>
        <strain evidence="4 5">19-DSS-EL-015</strain>
    </source>
</reference>
<feature type="compositionally biased region" description="Basic and acidic residues" evidence="2">
    <location>
        <begin position="84"/>
        <end position="94"/>
    </location>
</feature>
<feature type="region of interest" description="Disordered" evidence="2">
    <location>
        <begin position="1"/>
        <end position="248"/>
    </location>
</feature>
<dbReference type="Gene3D" id="4.10.240.10">
    <property type="entry name" value="Zn(2)-C6 fungal-type DNA-binding domain"/>
    <property type="match status" value="1"/>
</dbReference>